<feature type="compositionally biased region" description="Acidic residues" evidence="1">
    <location>
        <begin position="19"/>
        <end position="33"/>
    </location>
</feature>
<dbReference type="WBParaSite" id="GPUH_0000106401-mRNA-1">
    <property type="protein sequence ID" value="GPUH_0000106401-mRNA-1"/>
    <property type="gene ID" value="GPUH_0000106401"/>
</dbReference>
<feature type="region of interest" description="Disordered" evidence="1">
    <location>
        <begin position="1"/>
        <end position="85"/>
    </location>
</feature>
<feature type="compositionally biased region" description="Low complexity" evidence="1">
    <location>
        <begin position="50"/>
        <end position="61"/>
    </location>
</feature>
<feature type="compositionally biased region" description="Polar residues" evidence="1">
    <location>
        <begin position="64"/>
        <end position="85"/>
    </location>
</feature>
<keyword evidence="3" id="KW-1185">Reference proteome</keyword>
<sequence>MSGSDRMRQGLPPPTQFFQEEEPSDEDEQDEEYNQPLALFRRSRQPTSSAAVGQAQAGGRAPIPTSSFYGTQHQPTVNFGNCNWN</sequence>
<name>A0A183CX73_9BILA</name>
<dbReference type="EMBL" id="UYRT01001171">
    <property type="protein sequence ID" value="VDK29305.1"/>
    <property type="molecule type" value="Genomic_DNA"/>
</dbReference>
<protein>
    <submittedName>
        <fullName evidence="2 4">Uncharacterized protein</fullName>
    </submittedName>
</protein>
<evidence type="ECO:0000256" key="1">
    <source>
        <dbReference type="SAM" id="MobiDB-lite"/>
    </source>
</evidence>
<evidence type="ECO:0000313" key="3">
    <source>
        <dbReference type="Proteomes" id="UP000271098"/>
    </source>
</evidence>
<dbReference type="Proteomes" id="UP000271098">
    <property type="component" value="Unassembled WGS sequence"/>
</dbReference>
<proteinExistence type="predicted"/>
<dbReference type="AlphaFoldDB" id="A0A183CX73"/>
<evidence type="ECO:0000313" key="4">
    <source>
        <dbReference type="WBParaSite" id="GPUH_0000106401-mRNA-1"/>
    </source>
</evidence>
<gene>
    <name evidence="2" type="ORF">GPUH_LOCUS1064</name>
</gene>
<accession>A0A183CX73</accession>
<reference evidence="2 3" key="2">
    <citation type="submission" date="2018-11" db="EMBL/GenBank/DDBJ databases">
        <authorList>
            <consortium name="Pathogen Informatics"/>
        </authorList>
    </citation>
    <scope>NUCLEOTIDE SEQUENCE [LARGE SCALE GENOMIC DNA]</scope>
</reference>
<organism evidence="4">
    <name type="scientific">Gongylonema pulchrum</name>
    <dbReference type="NCBI Taxonomy" id="637853"/>
    <lineage>
        <taxon>Eukaryota</taxon>
        <taxon>Metazoa</taxon>
        <taxon>Ecdysozoa</taxon>
        <taxon>Nematoda</taxon>
        <taxon>Chromadorea</taxon>
        <taxon>Rhabditida</taxon>
        <taxon>Spirurina</taxon>
        <taxon>Spiruromorpha</taxon>
        <taxon>Spiruroidea</taxon>
        <taxon>Gongylonematidae</taxon>
        <taxon>Gongylonema</taxon>
    </lineage>
</organism>
<reference evidence="4" key="1">
    <citation type="submission" date="2016-06" db="UniProtKB">
        <authorList>
            <consortium name="WormBaseParasite"/>
        </authorList>
    </citation>
    <scope>IDENTIFICATION</scope>
</reference>
<evidence type="ECO:0000313" key="2">
    <source>
        <dbReference type="EMBL" id="VDK29305.1"/>
    </source>
</evidence>